<dbReference type="PROSITE" id="PS00639">
    <property type="entry name" value="THIOL_PROTEASE_HIS"/>
    <property type="match status" value="1"/>
</dbReference>
<evidence type="ECO:0000313" key="11">
    <source>
        <dbReference type="EMBL" id="CAF1386516.1"/>
    </source>
</evidence>
<evidence type="ECO:0000259" key="7">
    <source>
        <dbReference type="SMART" id="SM00645"/>
    </source>
</evidence>
<evidence type="ECO:0000259" key="8">
    <source>
        <dbReference type="SMART" id="SM00848"/>
    </source>
</evidence>
<dbReference type="Proteomes" id="UP000663860">
    <property type="component" value="Unassembled WGS sequence"/>
</dbReference>
<dbReference type="PRINTS" id="PR00705">
    <property type="entry name" value="PAPAIN"/>
</dbReference>
<dbReference type="FunFam" id="3.90.70.10:FF:000006">
    <property type="entry name" value="Cathepsin S"/>
    <property type="match status" value="1"/>
</dbReference>
<dbReference type="InterPro" id="IPR039417">
    <property type="entry name" value="Peptidase_C1A_papain-like"/>
</dbReference>
<dbReference type="Pfam" id="PF08246">
    <property type="entry name" value="Inhibitor_I29"/>
    <property type="match status" value="1"/>
</dbReference>
<gene>
    <name evidence="9" type="ORF">IZO911_LOCUS31503</name>
    <name evidence="10" type="ORF">JYZ213_LOCUS34041</name>
    <name evidence="14" type="ORF">KXQ929_LOCUS22052</name>
    <name evidence="13" type="ORF">OKA104_LOCUS23161</name>
    <name evidence="12" type="ORF">OXD698_LOCUS5679</name>
    <name evidence="11" type="ORF">VCS650_LOCUS35702</name>
</gene>
<dbReference type="PROSITE" id="PS00139">
    <property type="entry name" value="THIOL_PROTEASE_CYS"/>
    <property type="match status" value="1"/>
</dbReference>
<evidence type="ECO:0000313" key="9">
    <source>
        <dbReference type="EMBL" id="CAF1253914.1"/>
    </source>
</evidence>
<dbReference type="GO" id="GO:0008234">
    <property type="term" value="F:cysteine-type peptidase activity"/>
    <property type="evidence" value="ECO:0007669"/>
    <property type="project" value="UniProtKB-KW"/>
</dbReference>
<sequence>MIWQILTLSLQVSRRQARTPLSNSTTIMKAFIALCVLFVGAYCAPMLDEQLGQQWALFKRVHEKQYNSIEEETARRTIFEANLAKIQKHNVEADLGIHTYTLGMNKFGDMTNAEFRQQMNGFKVSAKDESFDRHTFLAASNVAIPDAVDWRKEGYVTPIKDQGQCGSCWAFSATGSLEGQHFAKTKQLVSLSEQNLVDCSGKFGNMGCDGGLMDSAFQYIKANNGIDTEKSYPYEAQDGKCRFKKENVGATDTGFVDIKAQNETDLQNAIATIGPISVAIDASQDSFQFYKSGIYNEPDCSSTELDHGVLAVGYDKSGSGEYYIVKNSWGTSWGNQGYIWMTRNKKNQCGIATMASYPLV</sequence>
<evidence type="ECO:0000313" key="14">
    <source>
        <dbReference type="EMBL" id="CAF3886624.1"/>
    </source>
</evidence>
<dbReference type="Proteomes" id="UP000663881">
    <property type="component" value="Unassembled WGS sequence"/>
</dbReference>
<dbReference type="InterPro" id="IPR013201">
    <property type="entry name" value="Prot_inhib_I29"/>
</dbReference>
<dbReference type="InterPro" id="IPR013128">
    <property type="entry name" value="Peptidase_C1A"/>
</dbReference>
<dbReference type="InterPro" id="IPR025660">
    <property type="entry name" value="Pept_his_AS"/>
</dbReference>
<dbReference type="PANTHER" id="PTHR12411">
    <property type="entry name" value="CYSTEINE PROTEASE FAMILY C1-RELATED"/>
    <property type="match status" value="1"/>
</dbReference>
<evidence type="ECO:0000313" key="13">
    <source>
        <dbReference type="EMBL" id="CAF3881476.1"/>
    </source>
</evidence>
<dbReference type="Pfam" id="PF00112">
    <property type="entry name" value="Peptidase_C1"/>
    <property type="match status" value="1"/>
</dbReference>
<dbReference type="CDD" id="cd02248">
    <property type="entry name" value="Peptidase_C1A"/>
    <property type="match status" value="1"/>
</dbReference>
<evidence type="ECO:0000256" key="6">
    <source>
        <dbReference type="ARBA" id="ARBA00023157"/>
    </source>
</evidence>
<dbReference type="InterPro" id="IPR000668">
    <property type="entry name" value="Peptidase_C1A_C"/>
</dbReference>
<evidence type="ECO:0000313" key="15">
    <source>
        <dbReference type="Proteomes" id="UP000663881"/>
    </source>
</evidence>
<evidence type="ECO:0000256" key="2">
    <source>
        <dbReference type="ARBA" id="ARBA00022670"/>
    </source>
</evidence>
<dbReference type="InterPro" id="IPR000169">
    <property type="entry name" value="Pept_cys_AS"/>
</dbReference>
<keyword evidence="4" id="KW-0788">Thiol protease</keyword>
<evidence type="ECO:0000313" key="12">
    <source>
        <dbReference type="EMBL" id="CAF3586409.1"/>
    </source>
</evidence>
<dbReference type="SMART" id="SM00848">
    <property type="entry name" value="Inhibitor_I29"/>
    <property type="match status" value="1"/>
</dbReference>
<dbReference type="InterPro" id="IPR038765">
    <property type="entry name" value="Papain-like_cys_pep_sf"/>
</dbReference>
<dbReference type="AlphaFoldDB" id="A0A819GL65"/>
<dbReference type="Proteomes" id="UP000663868">
    <property type="component" value="Unassembled WGS sequence"/>
</dbReference>
<evidence type="ECO:0000313" key="10">
    <source>
        <dbReference type="EMBL" id="CAF1332614.1"/>
    </source>
</evidence>
<evidence type="ECO:0000256" key="5">
    <source>
        <dbReference type="ARBA" id="ARBA00023145"/>
    </source>
</evidence>
<feature type="domain" description="Cathepsin propeptide inhibitor" evidence="8">
    <location>
        <begin position="55"/>
        <end position="115"/>
    </location>
</feature>
<dbReference type="SUPFAM" id="SSF54001">
    <property type="entry name" value="Cysteine proteinases"/>
    <property type="match status" value="1"/>
</dbReference>
<name>A0A819GL65_9BILA</name>
<keyword evidence="5" id="KW-0865">Zymogen</keyword>
<keyword evidence="6" id="KW-1015">Disulfide bond</keyword>
<keyword evidence="3" id="KW-0378">Hydrolase</keyword>
<accession>A0A819GL65</accession>
<dbReference type="OrthoDB" id="10253408at2759"/>
<proteinExistence type="inferred from homology"/>
<dbReference type="EMBL" id="CAJOAY010001745">
    <property type="protein sequence ID" value="CAF3881476.1"/>
    <property type="molecule type" value="Genomic_DNA"/>
</dbReference>
<dbReference type="EMBL" id="CAJNON010000824">
    <property type="protein sequence ID" value="CAF1386516.1"/>
    <property type="molecule type" value="Genomic_DNA"/>
</dbReference>
<dbReference type="EMBL" id="CAJOBB010001659">
    <property type="protein sequence ID" value="CAF3886624.1"/>
    <property type="molecule type" value="Genomic_DNA"/>
</dbReference>
<protein>
    <recommendedName>
        <fullName evidence="16">Cathepsin L</fullName>
    </recommendedName>
</protein>
<keyword evidence="2" id="KW-0645">Protease</keyword>
<dbReference type="EMBL" id="CAJOAZ010000234">
    <property type="protein sequence ID" value="CAF3586409.1"/>
    <property type="molecule type" value="Genomic_DNA"/>
</dbReference>
<comment type="similarity">
    <text evidence="1">Belongs to the peptidase C1 family.</text>
</comment>
<dbReference type="Gene3D" id="3.90.70.10">
    <property type="entry name" value="Cysteine proteinases"/>
    <property type="match status" value="1"/>
</dbReference>
<feature type="domain" description="Peptidase C1A papain C-terminal" evidence="7">
    <location>
        <begin position="144"/>
        <end position="359"/>
    </location>
</feature>
<evidence type="ECO:0000256" key="3">
    <source>
        <dbReference type="ARBA" id="ARBA00022801"/>
    </source>
</evidence>
<dbReference type="EMBL" id="CAJNOG010000673">
    <property type="protein sequence ID" value="CAF1332614.1"/>
    <property type="molecule type" value="Genomic_DNA"/>
</dbReference>
<dbReference type="GO" id="GO:0006508">
    <property type="term" value="P:proteolysis"/>
    <property type="evidence" value="ECO:0007669"/>
    <property type="project" value="UniProtKB-KW"/>
</dbReference>
<evidence type="ECO:0000256" key="1">
    <source>
        <dbReference type="ARBA" id="ARBA00008455"/>
    </source>
</evidence>
<dbReference type="Proteomes" id="UP000663891">
    <property type="component" value="Unassembled WGS sequence"/>
</dbReference>
<dbReference type="Proteomes" id="UP000663844">
    <property type="component" value="Unassembled WGS sequence"/>
</dbReference>
<dbReference type="EMBL" id="CAJNOE010000519">
    <property type="protein sequence ID" value="CAF1253914.1"/>
    <property type="molecule type" value="Genomic_DNA"/>
</dbReference>
<evidence type="ECO:0000256" key="4">
    <source>
        <dbReference type="ARBA" id="ARBA00022807"/>
    </source>
</evidence>
<comment type="caution">
    <text evidence="13">The sequence shown here is derived from an EMBL/GenBank/DDBJ whole genome shotgun (WGS) entry which is preliminary data.</text>
</comment>
<dbReference type="Proteomes" id="UP000663845">
    <property type="component" value="Unassembled WGS sequence"/>
</dbReference>
<dbReference type="SMART" id="SM00645">
    <property type="entry name" value="Pept_C1"/>
    <property type="match status" value="1"/>
</dbReference>
<evidence type="ECO:0008006" key="16">
    <source>
        <dbReference type="Google" id="ProtNLM"/>
    </source>
</evidence>
<organism evidence="13 15">
    <name type="scientific">Adineta steineri</name>
    <dbReference type="NCBI Taxonomy" id="433720"/>
    <lineage>
        <taxon>Eukaryota</taxon>
        <taxon>Metazoa</taxon>
        <taxon>Spiralia</taxon>
        <taxon>Gnathifera</taxon>
        <taxon>Rotifera</taxon>
        <taxon>Eurotatoria</taxon>
        <taxon>Bdelloidea</taxon>
        <taxon>Adinetida</taxon>
        <taxon>Adinetidae</taxon>
        <taxon>Adineta</taxon>
    </lineage>
</organism>
<reference evidence="13" key="1">
    <citation type="submission" date="2021-02" db="EMBL/GenBank/DDBJ databases">
        <authorList>
            <person name="Nowell W R."/>
        </authorList>
    </citation>
    <scope>NUCLEOTIDE SEQUENCE</scope>
</reference>